<evidence type="ECO:0000256" key="1">
    <source>
        <dbReference type="SAM" id="MobiDB-lite"/>
    </source>
</evidence>
<dbReference type="AlphaFoldDB" id="A0A290ZDE5"/>
<proteinExistence type="predicted"/>
<name>A0A290ZDE5_9PSEU</name>
<evidence type="ECO:0000313" key="2">
    <source>
        <dbReference type="EMBL" id="ATE56992.1"/>
    </source>
</evidence>
<gene>
    <name evidence="2" type="ORF">CNX65_29960</name>
</gene>
<dbReference type="EMBL" id="CP023445">
    <property type="protein sequence ID" value="ATE56992.1"/>
    <property type="molecule type" value="Genomic_DNA"/>
</dbReference>
<accession>A0A290ZDE5</accession>
<reference evidence="2" key="1">
    <citation type="submission" date="2017-09" db="EMBL/GenBank/DDBJ databases">
        <title>Complete Genome Sequence of ansamitocin-producing Bacterium Actinosynnema pretiosum X47.</title>
        <authorList>
            <person name="Cao G."/>
            <person name="Zong G."/>
            <person name="Zhong C."/>
            <person name="Fu J."/>
        </authorList>
    </citation>
    <scope>NUCLEOTIDE SEQUENCE [LARGE SCALE GENOMIC DNA]</scope>
    <source>
        <strain evidence="2">X47</strain>
    </source>
</reference>
<feature type="region of interest" description="Disordered" evidence="1">
    <location>
        <begin position="1"/>
        <end position="21"/>
    </location>
</feature>
<dbReference type="KEGG" id="apre:CNX65_29960"/>
<feature type="compositionally biased region" description="Polar residues" evidence="1">
    <location>
        <begin position="1"/>
        <end position="11"/>
    </location>
</feature>
<feature type="compositionally biased region" description="Basic and acidic residues" evidence="1">
    <location>
        <begin position="12"/>
        <end position="21"/>
    </location>
</feature>
<organism evidence="2 3">
    <name type="scientific">Actinosynnema pretiosum</name>
    <dbReference type="NCBI Taxonomy" id="42197"/>
    <lineage>
        <taxon>Bacteria</taxon>
        <taxon>Bacillati</taxon>
        <taxon>Actinomycetota</taxon>
        <taxon>Actinomycetes</taxon>
        <taxon>Pseudonocardiales</taxon>
        <taxon>Pseudonocardiaceae</taxon>
        <taxon>Actinosynnema</taxon>
    </lineage>
</organism>
<keyword evidence="3" id="KW-1185">Reference proteome</keyword>
<evidence type="ECO:0000313" key="3">
    <source>
        <dbReference type="Proteomes" id="UP000218505"/>
    </source>
</evidence>
<protein>
    <submittedName>
        <fullName evidence="2">Uncharacterized protein</fullName>
    </submittedName>
</protein>
<sequence length="114" mass="12127">MASEFSVTNVERSSDGEDCKGDLPEVRSVTIQVYSDLGLAQHNPGTQGVVTDIDVNGRPGKLVEKALTKFDCAVVLELTETSRVDVFASASVTNDSCSVAQRIATAIEPDLPRS</sequence>
<dbReference type="Proteomes" id="UP000218505">
    <property type="component" value="Chromosome"/>
</dbReference>